<dbReference type="AlphaFoldDB" id="A0A4U0TK08"/>
<sequence>MEDLEAAPGSPSLQDNEEPQGNNDPRDPLNPGIDEEDHARTPPLSYPTADTETFGDEEAPETAATMRENEERADEGTVARLEDEGAHEAGEGIGGDDDESELEELDEKEFEDFDPSALNIPDKPVAVDADNVGLLGVHKRKRTDEEERERKKKKEGRREKKSKRVRAGGEEDEVDEGDIIEGKRGRKSKAGGDGRRAERERPRKARSPSVNEENLTPEERRRRALDKKMDEALKSHRPSRRRAGVDLEQMADVEIEAMRQTMAKACEADAVARSNGQPAMHKLNILSSVVEMLNKNTIASQLVDPDVNILEAVRFMLEPADHDAALPNYRIQRELFSSLSKLNIGKEALVASGIGKVVLFYTKSTQPQPEIKRAAEKLIGEWMRVVLNKPKSTKSRPIEQRTYDPLIASSNSQRRPDGALSQAERHAIAAEKRRKVLAQPTTSNRARVEGPGLGTYTIAPVNNMSNVTMAGDGGRTGSGEAFRKIAARSTLSAGGKSSRKG</sequence>
<dbReference type="InterPro" id="IPR017923">
    <property type="entry name" value="TFIIS_N"/>
</dbReference>
<dbReference type="PANTHER" id="PTHR46010">
    <property type="entry name" value="PROTEIN IWS1 HOMOLOG"/>
    <property type="match status" value="1"/>
</dbReference>
<gene>
    <name evidence="6" type="ORF">B0A50_08310</name>
</gene>
<evidence type="ECO:0000256" key="2">
    <source>
        <dbReference type="ARBA" id="ARBA00037992"/>
    </source>
</evidence>
<dbReference type="Gene3D" id="1.20.930.10">
    <property type="entry name" value="Conserved domain common to transcription factors TFIIS, elongin A, CRSP70"/>
    <property type="match status" value="1"/>
</dbReference>
<dbReference type="OrthoDB" id="21124at2759"/>
<protein>
    <recommendedName>
        <fullName evidence="5">TFIIS N-terminal domain-containing protein</fullName>
    </recommendedName>
</protein>
<evidence type="ECO:0000313" key="6">
    <source>
        <dbReference type="EMBL" id="TKA22198.1"/>
    </source>
</evidence>
<reference evidence="6 7" key="1">
    <citation type="submission" date="2017-03" db="EMBL/GenBank/DDBJ databases">
        <title>Genomes of endolithic fungi from Antarctica.</title>
        <authorList>
            <person name="Coleine C."/>
            <person name="Masonjones S."/>
            <person name="Stajich J.E."/>
        </authorList>
    </citation>
    <scope>NUCLEOTIDE SEQUENCE [LARGE SCALE GENOMIC DNA]</scope>
    <source>
        <strain evidence="6 7">CCFEE 6315</strain>
    </source>
</reference>
<evidence type="ECO:0000313" key="7">
    <source>
        <dbReference type="Proteomes" id="UP000308549"/>
    </source>
</evidence>
<feature type="region of interest" description="Disordered" evidence="4">
    <location>
        <begin position="393"/>
        <end position="424"/>
    </location>
</feature>
<feature type="compositionally biased region" description="Basic residues" evidence="4">
    <location>
        <begin position="150"/>
        <end position="166"/>
    </location>
</feature>
<feature type="region of interest" description="Disordered" evidence="4">
    <location>
        <begin position="1"/>
        <end position="242"/>
    </location>
</feature>
<feature type="domain" description="TFIIS N-terminal" evidence="5">
    <location>
        <begin position="311"/>
        <end position="389"/>
    </location>
</feature>
<feature type="compositionally biased region" description="Acidic residues" evidence="4">
    <location>
        <begin position="170"/>
        <end position="179"/>
    </location>
</feature>
<evidence type="ECO:0000256" key="3">
    <source>
        <dbReference type="PROSITE-ProRule" id="PRU00649"/>
    </source>
</evidence>
<dbReference type="EMBL" id="NAJL01000081">
    <property type="protein sequence ID" value="TKA22198.1"/>
    <property type="molecule type" value="Genomic_DNA"/>
</dbReference>
<accession>A0A4U0TK08</accession>
<dbReference type="PANTHER" id="PTHR46010:SF1">
    <property type="entry name" value="PROTEIN IWS1 HOMOLOG"/>
    <property type="match status" value="1"/>
</dbReference>
<dbReference type="InterPro" id="IPR051037">
    <property type="entry name" value="RNAPII_TF_IWS1"/>
</dbReference>
<dbReference type="GO" id="GO:0016973">
    <property type="term" value="P:poly(A)+ mRNA export from nucleus"/>
    <property type="evidence" value="ECO:0007669"/>
    <property type="project" value="TreeGrafter"/>
</dbReference>
<evidence type="ECO:0000256" key="1">
    <source>
        <dbReference type="ARBA" id="ARBA00037349"/>
    </source>
</evidence>
<feature type="compositionally biased region" description="Polar residues" evidence="4">
    <location>
        <begin position="11"/>
        <end position="23"/>
    </location>
</feature>
<proteinExistence type="inferred from homology"/>
<feature type="compositionally biased region" description="Acidic residues" evidence="4">
    <location>
        <begin position="94"/>
        <end position="114"/>
    </location>
</feature>
<feature type="compositionally biased region" description="Basic and acidic residues" evidence="4">
    <location>
        <begin position="190"/>
        <end position="201"/>
    </location>
</feature>
<dbReference type="Pfam" id="PF08711">
    <property type="entry name" value="Med26"/>
    <property type="match status" value="1"/>
</dbReference>
<evidence type="ECO:0000259" key="5">
    <source>
        <dbReference type="PROSITE" id="PS51319"/>
    </source>
</evidence>
<organism evidence="6 7">
    <name type="scientific">Salinomyces thailandicus</name>
    <dbReference type="NCBI Taxonomy" id="706561"/>
    <lineage>
        <taxon>Eukaryota</taxon>
        <taxon>Fungi</taxon>
        <taxon>Dikarya</taxon>
        <taxon>Ascomycota</taxon>
        <taxon>Pezizomycotina</taxon>
        <taxon>Dothideomycetes</taxon>
        <taxon>Dothideomycetidae</taxon>
        <taxon>Mycosphaerellales</taxon>
        <taxon>Teratosphaeriaceae</taxon>
        <taxon>Salinomyces</taxon>
    </lineage>
</organism>
<feature type="compositionally biased region" description="Basic and acidic residues" evidence="4">
    <location>
        <begin position="217"/>
        <end position="234"/>
    </location>
</feature>
<comment type="similarity">
    <text evidence="2">Belongs to the IWS1 family.</text>
</comment>
<name>A0A4U0TK08_9PEZI</name>
<dbReference type="GO" id="GO:0005634">
    <property type="term" value="C:nucleus"/>
    <property type="evidence" value="ECO:0007669"/>
    <property type="project" value="UniProtKB-SubCell"/>
</dbReference>
<dbReference type="PROSITE" id="PS51319">
    <property type="entry name" value="TFIIS_N"/>
    <property type="match status" value="1"/>
</dbReference>
<comment type="caution">
    <text evidence="6">The sequence shown here is derived from an EMBL/GenBank/DDBJ whole genome shotgun (WGS) entry which is preliminary data.</text>
</comment>
<comment type="subcellular location">
    <subcellularLocation>
        <location evidence="3">Nucleus</location>
    </subcellularLocation>
</comment>
<dbReference type="InterPro" id="IPR035441">
    <property type="entry name" value="TFIIS/LEDGF_dom_sf"/>
</dbReference>
<feature type="compositionally biased region" description="Basic and acidic residues" evidence="4">
    <location>
        <begin position="67"/>
        <end position="90"/>
    </location>
</feature>
<keyword evidence="3" id="KW-0539">Nucleus</keyword>
<dbReference type="SUPFAM" id="SSF47676">
    <property type="entry name" value="Conserved domain common to transcription factors TFIIS, elongin A, CRSP70"/>
    <property type="match status" value="1"/>
</dbReference>
<evidence type="ECO:0000256" key="4">
    <source>
        <dbReference type="SAM" id="MobiDB-lite"/>
    </source>
</evidence>
<dbReference type="Proteomes" id="UP000308549">
    <property type="component" value="Unassembled WGS sequence"/>
</dbReference>
<comment type="function">
    <text evidence="1">Transcription factor involved in RNA polymerase II transcription regulation. May function in both SPT15/TBP post-recruitment and recruitment steps of transcription.</text>
</comment>
<keyword evidence="7" id="KW-1185">Reference proteome</keyword>